<dbReference type="EMBL" id="UINC01066665">
    <property type="protein sequence ID" value="SVB97605.1"/>
    <property type="molecule type" value="Genomic_DNA"/>
</dbReference>
<evidence type="ECO:0000313" key="1">
    <source>
        <dbReference type="EMBL" id="SVB97605.1"/>
    </source>
</evidence>
<accession>A0A382IE01</accession>
<sequence length="73" mass="8076">MKRVVIPSGRDAMFLHGVPEAATAILAADFIYKAKPKVVILLTESIPKAEEWAEDVGAFLESVKPDSRIRMHL</sequence>
<proteinExistence type="predicted"/>
<dbReference type="AlphaFoldDB" id="A0A382IE01"/>
<reference evidence="1" key="1">
    <citation type="submission" date="2018-05" db="EMBL/GenBank/DDBJ databases">
        <authorList>
            <person name="Lanie J.A."/>
            <person name="Ng W.-L."/>
            <person name="Kazmierczak K.M."/>
            <person name="Andrzejewski T.M."/>
            <person name="Davidsen T.M."/>
            <person name="Wayne K.J."/>
            <person name="Tettelin H."/>
            <person name="Glass J.I."/>
            <person name="Rusch D."/>
            <person name="Podicherti R."/>
            <person name="Tsui H.-C.T."/>
            <person name="Winkler M.E."/>
        </authorList>
    </citation>
    <scope>NUCLEOTIDE SEQUENCE</scope>
</reference>
<organism evidence="1">
    <name type="scientific">marine metagenome</name>
    <dbReference type="NCBI Taxonomy" id="408172"/>
    <lineage>
        <taxon>unclassified sequences</taxon>
        <taxon>metagenomes</taxon>
        <taxon>ecological metagenomes</taxon>
    </lineage>
</organism>
<name>A0A382IE01_9ZZZZ</name>
<protein>
    <submittedName>
        <fullName evidence="1">Uncharacterized protein</fullName>
    </submittedName>
</protein>
<gene>
    <name evidence="1" type="ORF">METZ01_LOCUS250459</name>
</gene>
<feature type="non-terminal residue" evidence="1">
    <location>
        <position position="73"/>
    </location>
</feature>